<name>A0A1I7SZT4_9PELO</name>
<feature type="compositionally biased region" description="Basic residues" evidence="1">
    <location>
        <begin position="275"/>
        <end position="288"/>
    </location>
</feature>
<feature type="region of interest" description="Disordered" evidence="1">
    <location>
        <begin position="266"/>
        <end position="291"/>
    </location>
</feature>
<accession>A0A1I7SZT4</accession>
<evidence type="ECO:0000256" key="1">
    <source>
        <dbReference type="SAM" id="MobiDB-lite"/>
    </source>
</evidence>
<reference evidence="3" key="1">
    <citation type="submission" date="2016-11" db="UniProtKB">
        <authorList>
            <consortium name="WormBaseParasite"/>
        </authorList>
    </citation>
    <scope>IDENTIFICATION</scope>
</reference>
<dbReference type="STRING" id="1561998.A0A1I7SZT4"/>
<dbReference type="Proteomes" id="UP000095282">
    <property type="component" value="Unplaced"/>
</dbReference>
<protein>
    <submittedName>
        <fullName evidence="3">NET domain-containing protein</fullName>
    </submittedName>
</protein>
<proteinExistence type="predicted"/>
<dbReference type="WBParaSite" id="Csp11.Scaffold412.g1079.t1">
    <property type="protein sequence ID" value="Csp11.Scaffold412.g1079.t1"/>
    <property type="gene ID" value="Csp11.Scaffold412.g1079"/>
</dbReference>
<keyword evidence="2" id="KW-1185">Reference proteome</keyword>
<dbReference type="AlphaFoldDB" id="A0A1I7SZT4"/>
<sequence>MINLYMQADKMNVERGRLRRMLSVNADKALLERCEERMKHRVNNFVSALVDMDLLEIASFLPSKKWSEVVVDEEKQWGESQKFTTRLHLFHGSQDENYDYSKETVPKLFARRTCKPIITQMLVAFPQVTNIIDEKLLERAEEEKAEPKLLLQSILPLFKGQNVRCQEKMNEMSTTLKKKDFKMISKEKALEQEQEADLKFLNSIRRNVKLLGAVVTGDDLVEYNPADHDEQQLNVVIQNKMNEFRTRKREQALKRRRLIANSKQEVFEDDDDRMQRKKRGRATSRKNQVRSPSLNQNQMISYQYWILSDLLTKACISPKTKEREERMAVLNRIDGGAIGRDAITDAEFDDMLEGLFSYTGHDADEISGIEQFQFASNHLMDKADKEKTKNEGLKFLLTETPSEPAEQIDIDVCN</sequence>
<organism evidence="2 3">
    <name type="scientific">Caenorhabditis tropicalis</name>
    <dbReference type="NCBI Taxonomy" id="1561998"/>
    <lineage>
        <taxon>Eukaryota</taxon>
        <taxon>Metazoa</taxon>
        <taxon>Ecdysozoa</taxon>
        <taxon>Nematoda</taxon>
        <taxon>Chromadorea</taxon>
        <taxon>Rhabditida</taxon>
        <taxon>Rhabditina</taxon>
        <taxon>Rhabditomorpha</taxon>
        <taxon>Rhabditoidea</taxon>
        <taxon>Rhabditidae</taxon>
        <taxon>Peloderinae</taxon>
        <taxon>Caenorhabditis</taxon>
    </lineage>
</organism>
<evidence type="ECO:0000313" key="3">
    <source>
        <dbReference type="WBParaSite" id="Csp11.Scaffold412.g1079.t1"/>
    </source>
</evidence>
<evidence type="ECO:0000313" key="2">
    <source>
        <dbReference type="Proteomes" id="UP000095282"/>
    </source>
</evidence>
<dbReference type="eggNOG" id="ENOG502S8P2">
    <property type="taxonomic scope" value="Eukaryota"/>
</dbReference>